<dbReference type="NCBIfam" id="NF008759">
    <property type="entry name" value="PRK11790.1"/>
    <property type="match status" value="1"/>
</dbReference>
<evidence type="ECO:0000313" key="16">
    <source>
        <dbReference type="Proteomes" id="UP000529946"/>
    </source>
</evidence>
<dbReference type="SUPFAM" id="SSF52283">
    <property type="entry name" value="Formate/glycerate dehydrogenase catalytic domain-like"/>
    <property type="match status" value="1"/>
</dbReference>
<dbReference type="PROSITE" id="PS00065">
    <property type="entry name" value="D_2_HYDROXYACID_DH_1"/>
    <property type="match status" value="1"/>
</dbReference>
<evidence type="ECO:0000256" key="9">
    <source>
        <dbReference type="ARBA" id="ARBA00023027"/>
    </source>
</evidence>
<dbReference type="InterPro" id="IPR036412">
    <property type="entry name" value="HAD-like_sf"/>
</dbReference>
<dbReference type="EC" id="1.1.1.95" evidence="5"/>
<comment type="similarity">
    <text evidence="3">Belongs to the D-isomer specific 2-hydroxyacid dehydrogenase family.</text>
</comment>
<dbReference type="InterPro" id="IPR029753">
    <property type="entry name" value="D-isomer_DH_CS"/>
</dbReference>
<comment type="catalytic activity">
    <reaction evidence="12">
        <text>(R)-2-hydroxyglutarate + NAD(+) = 2-oxoglutarate + NADH + H(+)</text>
        <dbReference type="Rhea" id="RHEA:49612"/>
        <dbReference type="ChEBI" id="CHEBI:15378"/>
        <dbReference type="ChEBI" id="CHEBI:15801"/>
        <dbReference type="ChEBI" id="CHEBI:16810"/>
        <dbReference type="ChEBI" id="CHEBI:57540"/>
        <dbReference type="ChEBI" id="CHEBI:57945"/>
        <dbReference type="EC" id="1.1.1.399"/>
    </reaction>
</comment>
<dbReference type="FunFam" id="3.40.50.720:FF:000041">
    <property type="entry name" value="D-3-phosphoglycerate dehydrogenase"/>
    <property type="match status" value="1"/>
</dbReference>
<keyword evidence="10" id="KW-0718">Serine biosynthesis</keyword>
<feature type="domain" description="ACT" evidence="14">
    <location>
        <begin position="561"/>
        <end position="630"/>
    </location>
</feature>
<dbReference type="InterPro" id="IPR054480">
    <property type="entry name" value="AHAS_small-like_ACT"/>
</dbReference>
<organism evidence="15 16">
    <name type="scientific">Brevundimonas lenta</name>
    <dbReference type="NCBI Taxonomy" id="424796"/>
    <lineage>
        <taxon>Bacteria</taxon>
        <taxon>Pseudomonadati</taxon>
        <taxon>Pseudomonadota</taxon>
        <taxon>Alphaproteobacteria</taxon>
        <taxon>Caulobacterales</taxon>
        <taxon>Caulobacteraceae</taxon>
        <taxon>Brevundimonas</taxon>
    </lineage>
</organism>
<dbReference type="Pfam" id="PF00389">
    <property type="entry name" value="2-Hacid_dh"/>
    <property type="match status" value="1"/>
</dbReference>
<dbReference type="InterPro" id="IPR045865">
    <property type="entry name" value="ACT-like_dom_sf"/>
</dbReference>
<dbReference type="PROSITE" id="PS00671">
    <property type="entry name" value="D_2_HYDROXYACID_DH_3"/>
    <property type="match status" value="1"/>
</dbReference>
<name>A0A7W6JEA5_9CAUL</name>
<comment type="pathway">
    <text evidence="2">Amino-acid biosynthesis; L-serine biosynthesis; L-serine from 3-phospho-D-glycerate: step 1/3.</text>
</comment>
<dbReference type="EMBL" id="JACIDM010000002">
    <property type="protein sequence ID" value="MBB4083529.1"/>
    <property type="molecule type" value="Genomic_DNA"/>
</dbReference>
<evidence type="ECO:0000256" key="7">
    <source>
        <dbReference type="ARBA" id="ARBA00022605"/>
    </source>
</evidence>
<dbReference type="Gene3D" id="3.40.50.720">
    <property type="entry name" value="NAD(P)-binding Rossmann-like Domain"/>
    <property type="match status" value="2"/>
</dbReference>
<dbReference type="EC" id="1.1.1.399" evidence="4"/>
<dbReference type="PANTHER" id="PTHR42789:SF1">
    <property type="entry name" value="D-ISOMER SPECIFIC 2-HYDROXYACID DEHYDROGENASE FAMILY PROTEIN (AFU_ORTHOLOGUE AFUA_6G10090)"/>
    <property type="match status" value="1"/>
</dbReference>
<dbReference type="InterPro" id="IPR002912">
    <property type="entry name" value="ACT_dom"/>
</dbReference>
<evidence type="ECO:0000256" key="6">
    <source>
        <dbReference type="ARBA" id="ARBA00021582"/>
    </source>
</evidence>
<dbReference type="Gene3D" id="3.40.50.1000">
    <property type="entry name" value="HAD superfamily/HAD-like"/>
    <property type="match status" value="1"/>
</dbReference>
<dbReference type="GO" id="GO:0006564">
    <property type="term" value="P:L-serine biosynthetic process"/>
    <property type="evidence" value="ECO:0007669"/>
    <property type="project" value="UniProtKB-KW"/>
</dbReference>
<dbReference type="CDD" id="cd04901">
    <property type="entry name" value="ACT_3PGDH"/>
    <property type="match status" value="1"/>
</dbReference>
<keyword evidence="7" id="KW-0028">Amino-acid biosynthesis</keyword>
<dbReference type="InterPro" id="IPR023214">
    <property type="entry name" value="HAD_sf"/>
</dbReference>
<dbReference type="UniPathway" id="UPA00135">
    <property type="reaction ID" value="UER00196"/>
</dbReference>
<dbReference type="Gene3D" id="1.10.150.210">
    <property type="entry name" value="Phosphoserine phosphatase, domain 2"/>
    <property type="match status" value="1"/>
</dbReference>
<dbReference type="RefSeq" id="WP_183204615.1">
    <property type="nucleotide sequence ID" value="NZ_BAAAER010000009.1"/>
</dbReference>
<dbReference type="InterPro" id="IPR036291">
    <property type="entry name" value="NAD(P)-bd_dom_sf"/>
</dbReference>
<dbReference type="SUPFAM" id="SSF51735">
    <property type="entry name" value="NAD(P)-binding Rossmann-fold domains"/>
    <property type="match status" value="1"/>
</dbReference>
<protein>
    <recommendedName>
        <fullName evidence="6">D-3-phosphoglycerate dehydrogenase</fullName>
        <ecNumber evidence="4">1.1.1.399</ecNumber>
        <ecNumber evidence="5">1.1.1.95</ecNumber>
    </recommendedName>
    <alternativeName>
        <fullName evidence="11">2-oxoglutarate reductase</fullName>
    </alternativeName>
</protein>
<dbReference type="Gene3D" id="3.30.70.260">
    <property type="match status" value="1"/>
</dbReference>
<evidence type="ECO:0000259" key="14">
    <source>
        <dbReference type="PROSITE" id="PS51671"/>
    </source>
</evidence>
<evidence type="ECO:0000256" key="8">
    <source>
        <dbReference type="ARBA" id="ARBA00023002"/>
    </source>
</evidence>
<dbReference type="Pfam" id="PF22629">
    <property type="entry name" value="ACT_AHAS_ss"/>
    <property type="match status" value="1"/>
</dbReference>
<dbReference type="SUPFAM" id="SSF55021">
    <property type="entry name" value="ACT-like"/>
    <property type="match status" value="1"/>
</dbReference>
<reference evidence="15 16" key="1">
    <citation type="submission" date="2020-08" db="EMBL/GenBank/DDBJ databases">
        <title>Genomic Encyclopedia of Type Strains, Phase IV (KMG-IV): sequencing the most valuable type-strain genomes for metagenomic binning, comparative biology and taxonomic classification.</title>
        <authorList>
            <person name="Goeker M."/>
        </authorList>
    </citation>
    <scope>NUCLEOTIDE SEQUENCE [LARGE SCALE GENOMIC DNA]</scope>
    <source>
        <strain evidence="15 16">DSM 23960</strain>
    </source>
</reference>
<dbReference type="InterPro" id="IPR006140">
    <property type="entry name" value="D-isomer_DH_NAD-bd"/>
</dbReference>
<gene>
    <name evidence="15" type="ORF">GGR12_002395</name>
</gene>
<evidence type="ECO:0000256" key="12">
    <source>
        <dbReference type="ARBA" id="ARBA00048126"/>
    </source>
</evidence>
<dbReference type="Pfam" id="PF02826">
    <property type="entry name" value="2-Hacid_dh_C"/>
    <property type="match status" value="1"/>
</dbReference>
<comment type="caution">
    <text evidence="15">The sequence shown here is derived from an EMBL/GenBank/DDBJ whole genome shotgun (WGS) entry which is preliminary data.</text>
</comment>
<evidence type="ECO:0000256" key="10">
    <source>
        <dbReference type="ARBA" id="ARBA00023299"/>
    </source>
</evidence>
<proteinExistence type="inferred from homology"/>
<keyword evidence="8 15" id="KW-0560">Oxidoreductase</keyword>
<dbReference type="GO" id="GO:0004617">
    <property type="term" value="F:phosphoglycerate dehydrogenase activity"/>
    <property type="evidence" value="ECO:0007669"/>
    <property type="project" value="UniProtKB-EC"/>
</dbReference>
<evidence type="ECO:0000313" key="15">
    <source>
        <dbReference type="EMBL" id="MBB4083529.1"/>
    </source>
</evidence>
<dbReference type="GO" id="GO:0047545">
    <property type="term" value="F:(S)-2-hydroxyglutarate dehydrogenase activity"/>
    <property type="evidence" value="ECO:0007669"/>
    <property type="project" value="UniProtKB-ARBA"/>
</dbReference>
<keyword evidence="16" id="KW-1185">Reference proteome</keyword>
<evidence type="ECO:0000256" key="5">
    <source>
        <dbReference type="ARBA" id="ARBA00013143"/>
    </source>
</evidence>
<dbReference type="InterPro" id="IPR050857">
    <property type="entry name" value="D-2-hydroxyacid_DH"/>
</dbReference>
<dbReference type="PROSITE" id="PS51671">
    <property type="entry name" value="ACT"/>
    <property type="match status" value="1"/>
</dbReference>
<evidence type="ECO:0000256" key="11">
    <source>
        <dbReference type="ARBA" id="ARBA00030455"/>
    </source>
</evidence>
<dbReference type="NCBIfam" id="TIGR01488">
    <property type="entry name" value="HAD-SF-IB"/>
    <property type="match status" value="1"/>
</dbReference>
<evidence type="ECO:0000256" key="4">
    <source>
        <dbReference type="ARBA" id="ARBA00013001"/>
    </source>
</evidence>
<dbReference type="Proteomes" id="UP000529946">
    <property type="component" value="Unassembled WGS sequence"/>
</dbReference>
<accession>A0A7W6JEA5</accession>
<dbReference type="InterPro" id="IPR029752">
    <property type="entry name" value="D-isomer_DH_CS1"/>
</dbReference>
<keyword evidence="9" id="KW-0520">NAD</keyword>
<evidence type="ECO:0000256" key="1">
    <source>
        <dbReference type="ARBA" id="ARBA00003800"/>
    </source>
</evidence>
<dbReference type="AlphaFoldDB" id="A0A7W6JEA5"/>
<evidence type="ECO:0000256" key="3">
    <source>
        <dbReference type="ARBA" id="ARBA00005854"/>
    </source>
</evidence>
<comment type="catalytic activity">
    <reaction evidence="13">
        <text>(2R)-3-phosphoglycerate + NAD(+) = 3-phosphooxypyruvate + NADH + H(+)</text>
        <dbReference type="Rhea" id="RHEA:12641"/>
        <dbReference type="ChEBI" id="CHEBI:15378"/>
        <dbReference type="ChEBI" id="CHEBI:18110"/>
        <dbReference type="ChEBI" id="CHEBI:57540"/>
        <dbReference type="ChEBI" id="CHEBI:57945"/>
        <dbReference type="ChEBI" id="CHEBI:58272"/>
        <dbReference type="EC" id="1.1.1.95"/>
    </reaction>
</comment>
<dbReference type="CDD" id="cd12176">
    <property type="entry name" value="PGDH_3"/>
    <property type="match status" value="1"/>
</dbReference>
<dbReference type="PANTHER" id="PTHR42789">
    <property type="entry name" value="D-ISOMER SPECIFIC 2-HYDROXYACID DEHYDROGENASE FAMILY PROTEIN (AFU_ORTHOLOGUE AFUA_6G10090)"/>
    <property type="match status" value="1"/>
</dbReference>
<evidence type="ECO:0000256" key="13">
    <source>
        <dbReference type="ARBA" id="ARBA00048731"/>
    </source>
</evidence>
<comment type="function">
    <text evidence="1">Catalyzes the reversible oxidation of 3-phospho-D-glycerate to 3-phosphonooxypyruvate, the first step of the phosphorylated L-serine biosynthesis pathway. Also catalyzes the reversible oxidation of 2-hydroxyglutarate to 2-oxoglutarate.</text>
</comment>
<dbReference type="GO" id="GO:0051287">
    <property type="term" value="F:NAD binding"/>
    <property type="evidence" value="ECO:0007669"/>
    <property type="project" value="InterPro"/>
</dbReference>
<dbReference type="SUPFAM" id="SSF56784">
    <property type="entry name" value="HAD-like"/>
    <property type="match status" value="1"/>
</dbReference>
<sequence>MADAATFVFDFDSTLVRIETLEALADLALAGCPDAASIRTQIGRLTDQAMAGELDFGEALRRRLALLPLTREHVATLAARILDEGTPSVRRNLAFFRDNPGRIVIVSGGFREIIAPVAERLGVSPDRVLCNDLTYDASGRVTGVDGTNPLSRAGGKAEAIRGLNLTGPIVMIGDGWTDAEVKLAGAADRFYAFTEVVRREPVVAAADAEVASMDELLHAEGLTGRWSYPRSRMKILLLENVHPAAVERLEDAGYTVDTVKGALDEDELIARIRGVHVLGVRSKTQVSARVLDAADRLMAVAAFCIGTNQIDLAAAADRGVAVFNAPYSNTRSVVELAVGVMIALMRDVTDKSAAMHRGEWNKSATGSRELRGKTLGIVGYGAIGSQLSVLAESLGMRVVFHDLTERLALGNARRLPSLDVLLAESDVVSLHVDGRVENTAIIGAAQLARMKEGALLLNLSRGHIVDVGALSQALGSGRIGGAAVDVFPEEPATNADPFDSPLRGLKNVILTPHIGGSTEEAQEAIGEFAADRLLAYLNRGDTTFCVNLPNVQLAEVSGAHRILHIHRNQPGVLADLNRALAAAGLNILGQHLKTDERTGYVITDVDRDYDPQALDGLKTVAGTLRFRLLY</sequence>
<evidence type="ECO:0000256" key="2">
    <source>
        <dbReference type="ARBA" id="ARBA00005216"/>
    </source>
</evidence>
<dbReference type="Pfam" id="PF12710">
    <property type="entry name" value="HAD"/>
    <property type="match status" value="1"/>
</dbReference>
<dbReference type="InterPro" id="IPR006139">
    <property type="entry name" value="D-isomer_2_OHA_DH_cat_dom"/>
</dbReference>